<keyword evidence="4" id="KW-1185">Reference proteome</keyword>
<feature type="region of interest" description="Disordered" evidence="2">
    <location>
        <begin position="495"/>
        <end position="547"/>
    </location>
</feature>
<feature type="compositionally biased region" description="Polar residues" evidence="2">
    <location>
        <begin position="524"/>
        <end position="539"/>
    </location>
</feature>
<protein>
    <recommendedName>
        <fullName evidence="5">Condensin complex subunit 2</fullName>
    </recommendedName>
</protein>
<evidence type="ECO:0000313" key="3">
    <source>
        <dbReference type="EMBL" id="CAK8986233.1"/>
    </source>
</evidence>
<gene>
    <name evidence="3" type="ORF">CCMP2556_LOCUS440</name>
</gene>
<accession>A0ABP0H7S0</accession>
<sequence>MADEDHHLPEEDDPVKAAGRGHPEPARQFVWSGVAWKLCEDFNLDKAEDPNALQEILKILDGSFQYDSNVEMPADFSAYFEQVAMTPPSSTASTARGHSTLVETTDQLSQVAELPAVVHGPARRTSQRPRNRGKRFFEVFENGAIALMLTSSGSALTDKKKWPNLAILDSATKYQMACQDTAVENLKDATATFLFNSSQLKSRGVARFADLNRANKQDLLDVEEHEEEMTKALKRRRLAETLENDDLAEASGTPSFPAPADEPPEMASTGPAIAAPPVAPELPPVPELSELDDMSDQPEPSGTMNHQQHYPLDLNEHDIVNKLLKWPSRRKTSTMQTNPSFGLDLQHGHPLIVELKRKLADFWEVKGRGPEDPMTEPDKGQLRALLGSHQWPGVQSQPRLQASCSLISGQQRSGKLRAIMEANALSKFAKENADVTVKYEPFQSVADPSKVRLVMVFLTLLEKITLLDEATWPPGAMGNPLRHRIKLAWGPHYTAAKKESKEEREESRQEFADSKNKEKKKPTNNDLVTYNPQLNNTNNLESVQEEPDLEEELALEEITAEKNASTRPSATSMRSPMATLVYFTQLKAVAAEFSGGHMPSAAVMDGQLRVAEGRNKRHFDAALDEQNLQFDRRIAQLENDLVKAWVPCLRLAKAVLLLIAFVPVEKFMFQSWTFVSNR</sequence>
<reference evidence="3 4" key="1">
    <citation type="submission" date="2024-02" db="EMBL/GenBank/DDBJ databases">
        <authorList>
            <person name="Chen Y."/>
            <person name="Shah S."/>
            <person name="Dougan E. K."/>
            <person name="Thang M."/>
            <person name="Chan C."/>
        </authorList>
    </citation>
    <scope>NUCLEOTIDE SEQUENCE [LARGE SCALE GENOMIC DNA]</scope>
</reference>
<feature type="region of interest" description="Disordered" evidence="2">
    <location>
        <begin position="1"/>
        <end position="24"/>
    </location>
</feature>
<organism evidence="3 4">
    <name type="scientific">Durusdinium trenchii</name>
    <dbReference type="NCBI Taxonomy" id="1381693"/>
    <lineage>
        <taxon>Eukaryota</taxon>
        <taxon>Sar</taxon>
        <taxon>Alveolata</taxon>
        <taxon>Dinophyceae</taxon>
        <taxon>Suessiales</taxon>
        <taxon>Symbiodiniaceae</taxon>
        <taxon>Durusdinium</taxon>
    </lineage>
</organism>
<feature type="region of interest" description="Disordered" evidence="2">
    <location>
        <begin position="243"/>
        <end position="309"/>
    </location>
</feature>
<comment type="caution">
    <text evidence="3">The sequence shown here is derived from an EMBL/GenBank/DDBJ whole genome shotgun (WGS) entry which is preliminary data.</text>
</comment>
<evidence type="ECO:0000256" key="2">
    <source>
        <dbReference type="SAM" id="MobiDB-lite"/>
    </source>
</evidence>
<proteinExistence type="predicted"/>
<evidence type="ECO:0000256" key="1">
    <source>
        <dbReference type="SAM" id="Coils"/>
    </source>
</evidence>
<feature type="coiled-coil region" evidence="1">
    <location>
        <begin position="208"/>
        <end position="242"/>
    </location>
</feature>
<feature type="compositionally biased region" description="Basic and acidic residues" evidence="2">
    <location>
        <begin position="496"/>
        <end position="516"/>
    </location>
</feature>
<evidence type="ECO:0000313" key="4">
    <source>
        <dbReference type="Proteomes" id="UP001642484"/>
    </source>
</evidence>
<dbReference type="EMBL" id="CAXAMN010000081">
    <property type="protein sequence ID" value="CAK8986233.1"/>
    <property type="molecule type" value="Genomic_DNA"/>
</dbReference>
<feature type="compositionally biased region" description="Pro residues" evidence="2">
    <location>
        <begin position="277"/>
        <end position="286"/>
    </location>
</feature>
<feature type="compositionally biased region" description="Polar residues" evidence="2">
    <location>
        <begin position="298"/>
        <end position="308"/>
    </location>
</feature>
<keyword evidence="1" id="KW-0175">Coiled coil</keyword>
<name>A0ABP0H7S0_9DINO</name>
<evidence type="ECO:0008006" key="5">
    <source>
        <dbReference type="Google" id="ProtNLM"/>
    </source>
</evidence>
<dbReference type="Proteomes" id="UP001642484">
    <property type="component" value="Unassembled WGS sequence"/>
</dbReference>